<evidence type="ECO:0000256" key="13">
    <source>
        <dbReference type="SAM" id="MobiDB-lite"/>
    </source>
</evidence>
<dbReference type="FunFam" id="2.170.130.10:FF:000001">
    <property type="entry name" value="Catecholate siderophore TonB-dependent receptor"/>
    <property type="match status" value="1"/>
</dbReference>
<keyword evidence="10 12" id="KW-0472">Membrane</keyword>
<evidence type="ECO:0000256" key="4">
    <source>
        <dbReference type="ARBA" id="ARBA00022452"/>
    </source>
</evidence>
<dbReference type="GO" id="GO:0009279">
    <property type="term" value="C:cell outer membrane"/>
    <property type="evidence" value="ECO:0007669"/>
    <property type="project" value="UniProtKB-SubCell"/>
</dbReference>
<evidence type="ECO:0000256" key="8">
    <source>
        <dbReference type="ARBA" id="ARBA00023004"/>
    </source>
</evidence>
<evidence type="ECO:0000256" key="2">
    <source>
        <dbReference type="ARBA" id="ARBA00009810"/>
    </source>
</evidence>
<gene>
    <name evidence="16" type="ORF">H1P_6270001</name>
</gene>
<evidence type="ECO:0000256" key="7">
    <source>
        <dbReference type="ARBA" id="ARBA00022729"/>
    </source>
</evidence>
<accession>A0A563W1F5</accession>
<evidence type="ECO:0000256" key="9">
    <source>
        <dbReference type="ARBA" id="ARBA00023065"/>
    </source>
</evidence>
<proteinExistence type="inferred from homology"/>
<dbReference type="InterPro" id="IPR021731">
    <property type="entry name" value="AMIN_dom"/>
</dbReference>
<feature type="compositionally biased region" description="Basic and acidic residues" evidence="13">
    <location>
        <begin position="51"/>
        <end position="78"/>
    </location>
</feature>
<dbReference type="PANTHER" id="PTHR32552">
    <property type="entry name" value="FERRICHROME IRON RECEPTOR-RELATED"/>
    <property type="match status" value="1"/>
</dbReference>
<dbReference type="EMBL" id="CAACVJ010000587">
    <property type="protein sequence ID" value="VEP17539.1"/>
    <property type="molecule type" value="Genomic_DNA"/>
</dbReference>
<evidence type="ECO:0000256" key="11">
    <source>
        <dbReference type="ARBA" id="ARBA00023237"/>
    </source>
</evidence>
<sequence>MRKSLKGWNLFLILALAGGQINIVEVAGAHPQRFPEAEELGLGEQGSRGAGEQRDRGAEEQRRQRRRGDGETRGLGDTEIRIKEASVNKVSDLMAQGVTRVTGVEVNRTAKGLELILETVAGSERLVPLILPEGNDLVIEILDATLSFSIRNGVTELNPTPGITRVTVNKVNENSIRVRITGAEQAPSAEVVSGRNNLVLSVTPEATTADIESDRSIEVIATGEGAEENYVVPNATTGTRTDTLIRDIPQSIQVIPQEILEEQQVIRLDEALRNVSGVTFGGIDIGRGLRFNIRGFDDAPVLRNGFRQIGVRQSFPETANLEQIEVLKGPASVLFGEIEPGGVINLVTKRPLSEPFYKIQTQFGNRDLTLLCHFPRWELQ</sequence>
<dbReference type="RefSeq" id="WP_144875880.1">
    <property type="nucleotide sequence ID" value="NZ_LR214361.1"/>
</dbReference>
<evidence type="ECO:0000256" key="6">
    <source>
        <dbReference type="ARBA" id="ARBA00022692"/>
    </source>
</evidence>
<feature type="region of interest" description="Disordered" evidence="13">
    <location>
        <begin position="39"/>
        <end position="78"/>
    </location>
</feature>
<evidence type="ECO:0000256" key="12">
    <source>
        <dbReference type="PROSITE-ProRule" id="PRU01360"/>
    </source>
</evidence>
<evidence type="ECO:0000313" key="16">
    <source>
        <dbReference type="EMBL" id="VEP17539.1"/>
    </source>
</evidence>
<dbReference type="SUPFAM" id="SSF56935">
    <property type="entry name" value="Porins"/>
    <property type="match status" value="1"/>
</dbReference>
<dbReference type="PROSITE" id="PS52016">
    <property type="entry name" value="TONB_DEPENDENT_REC_3"/>
    <property type="match status" value="1"/>
</dbReference>
<keyword evidence="3 12" id="KW-0813">Transport</keyword>
<dbReference type="Proteomes" id="UP000320055">
    <property type="component" value="Unassembled WGS sequence"/>
</dbReference>
<dbReference type="GO" id="GO:0015344">
    <property type="term" value="F:siderophore uptake transmembrane transporter activity"/>
    <property type="evidence" value="ECO:0007669"/>
    <property type="project" value="TreeGrafter"/>
</dbReference>
<dbReference type="AlphaFoldDB" id="A0A563W1F5"/>
<dbReference type="Gene3D" id="2.170.130.10">
    <property type="entry name" value="TonB-dependent receptor, plug domain"/>
    <property type="match status" value="1"/>
</dbReference>
<evidence type="ECO:0000256" key="3">
    <source>
        <dbReference type="ARBA" id="ARBA00022448"/>
    </source>
</evidence>
<keyword evidence="17" id="KW-1185">Reference proteome</keyword>
<keyword evidence="11 12" id="KW-0998">Cell outer membrane</keyword>
<dbReference type="InterPro" id="IPR012910">
    <property type="entry name" value="Plug_dom"/>
</dbReference>
<comment type="similarity">
    <text evidence="2 12">Belongs to the TonB-dependent receptor family.</text>
</comment>
<feature type="domain" description="TonB-dependent receptor plug" evidence="14">
    <location>
        <begin position="246"/>
        <end position="343"/>
    </location>
</feature>
<organism evidence="16 17">
    <name type="scientific">Hyella patelloides LEGE 07179</name>
    <dbReference type="NCBI Taxonomy" id="945734"/>
    <lineage>
        <taxon>Bacteria</taxon>
        <taxon>Bacillati</taxon>
        <taxon>Cyanobacteriota</taxon>
        <taxon>Cyanophyceae</taxon>
        <taxon>Pleurocapsales</taxon>
        <taxon>Hyellaceae</taxon>
        <taxon>Hyella</taxon>
    </lineage>
</organism>
<dbReference type="PANTHER" id="PTHR32552:SF68">
    <property type="entry name" value="FERRICHROME OUTER MEMBRANE TRANSPORTER_PHAGE RECEPTOR"/>
    <property type="match status" value="1"/>
</dbReference>
<comment type="subcellular location">
    <subcellularLocation>
        <location evidence="1 12">Cell outer membrane</location>
        <topology evidence="1 12">Multi-pass membrane protein</topology>
    </subcellularLocation>
</comment>
<dbReference type="InterPro" id="IPR039426">
    <property type="entry name" value="TonB-dep_rcpt-like"/>
</dbReference>
<dbReference type="InterPro" id="IPR037066">
    <property type="entry name" value="Plug_dom_sf"/>
</dbReference>
<evidence type="ECO:0000256" key="10">
    <source>
        <dbReference type="ARBA" id="ARBA00023136"/>
    </source>
</evidence>
<keyword evidence="9" id="KW-0406">Ion transport</keyword>
<name>A0A563W1F5_9CYAN</name>
<dbReference type="GO" id="GO:0015891">
    <property type="term" value="P:siderophore transport"/>
    <property type="evidence" value="ECO:0007669"/>
    <property type="project" value="UniProtKB-ARBA"/>
</dbReference>
<keyword evidence="4 12" id="KW-1134">Transmembrane beta strand</keyword>
<keyword evidence="5" id="KW-0410">Iron transport</keyword>
<keyword evidence="6 12" id="KW-0812">Transmembrane</keyword>
<protein>
    <recommendedName>
        <fullName evidence="18">TonB-dependent receptor plug domain-containing protein</fullName>
    </recommendedName>
</protein>
<keyword evidence="8" id="KW-0408">Iron</keyword>
<evidence type="ECO:0000256" key="5">
    <source>
        <dbReference type="ARBA" id="ARBA00022496"/>
    </source>
</evidence>
<feature type="domain" description="AMIN" evidence="15">
    <location>
        <begin position="104"/>
        <end position="187"/>
    </location>
</feature>
<dbReference type="Pfam" id="PF07715">
    <property type="entry name" value="Plug"/>
    <property type="match status" value="1"/>
</dbReference>
<reference evidence="16 17" key="1">
    <citation type="submission" date="2019-01" db="EMBL/GenBank/DDBJ databases">
        <authorList>
            <person name="Brito A."/>
        </authorList>
    </citation>
    <scope>NUCLEOTIDE SEQUENCE [LARGE SCALE GENOMIC DNA]</scope>
    <source>
        <strain evidence="16">1</strain>
    </source>
</reference>
<evidence type="ECO:0000313" key="17">
    <source>
        <dbReference type="Proteomes" id="UP000320055"/>
    </source>
</evidence>
<dbReference type="Pfam" id="PF11741">
    <property type="entry name" value="AMIN"/>
    <property type="match status" value="1"/>
</dbReference>
<evidence type="ECO:0000256" key="1">
    <source>
        <dbReference type="ARBA" id="ARBA00004571"/>
    </source>
</evidence>
<evidence type="ECO:0000259" key="15">
    <source>
        <dbReference type="Pfam" id="PF11741"/>
    </source>
</evidence>
<evidence type="ECO:0000259" key="14">
    <source>
        <dbReference type="Pfam" id="PF07715"/>
    </source>
</evidence>
<dbReference type="OrthoDB" id="582268at2"/>
<keyword evidence="7" id="KW-0732">Signal</keyword>
<evidence type="ECO:0008006" key="18">
    <source>
        <dbReference type="Google" id="ProtNLM"/>
    </source>
</evidence>